<dbReference type="InterPro" id="IPR019587">
    <property type="entry name" value="Polyketide_cyclase/dehydratase"/>
</dbReference>
<dbReference type="EMBL" id="ABCS01000036">
    <property type="protein sequence ID" value="EDM78030.1"/>
    <property type="molecule type" value="Genomic_DNA"/>
</dbReference>
<reference evidence="1 2" key="1">
    <citation type="submission" date="2007-06" db="EMBL/GenBank/DDBJ databases">
        <authorList>
            <person name="Shimkets L."/>
            <person name="Ferriera S."/>
            <person name="Johnson J."/>
            <person name="Kravitz S."/>
            <person name="Beeson K."/>
            <person name="Sutton G."/>
            <person name="Rogers Y.-H."/>
            <person name="Friedman R."/>
            <person name="Frazier M."/>
            <person name="Venter J.C."/>
        </authorList>
    </citation>
    <scope>NUCLEOTIDE SEQUENCE [LARGE SCALE GENOMIC DNA]</scope>
    <source>
        <strain evidence="1 2">SIR-1</strain>
    </source>
</reference>
<accession>A6G7T7</accession>
<dbReference type="AlphaFoldDB" id="A6G7T7"/>
<sequence>MGPSSFVMGFDFRHSIEIQRPAAEVFDYVANPENNPAWQSGMRLCRWTSEPLRVGATYEQQAAFMGKTIETRFRVTRYEPGVRIDIESTQSTFPIQVTRSVEALGEGRCRVTAHVRGQPTGVLALMSGVVRRSIRKDYARLATTLQGQ</sequence>
<dbReference type="Proteomes" id="UP000005801">
    <property type="component" value="Unassembled WGS sequence"/>
</dbReference>
<name>A6G7T7_9BACT</name>
<dbReference type="Pfam" id="PF10604">
    <property type="entry name" value="Polyketide_cyc2"/>
    <property type="match status" value="1"/>
</dbReference>
<keyword evidence="2" id="KW-1185">Reference proteome</keyword>
<protein>
    <recommendedName>
        <fullName evidence="3">Polyketide cyclase / dehydrase and lipid transport</fullName>
    </recommendedName>
</protein>
<organism evidence="1 2">
    <name type="scientific">Plesiocystis pacifica SIR-1</name>
    <dbReference type="NCBI Taxonomy" id="391625"/>
    <lineage>
        <taxon>Bacteria</taxon>
        <taxon>Pseudomonadati</taxon>
        <taxon>Myxococcota</taxon>
        <taxon>Polyangia</taxon>
        <taxon>Nannocystales</taxon>
        <taxon>Nannocystaceae</taxon>
        <taxon>Plesiocystis</taxon>
    </lineage>
</organism>
<dbReference type="Gene3D" id="3.30.530.20">
    <property type="match status" value="1"/>
</dbReference>
<proteinExistence type="predicted"/>
<dbReference type="eggNOG" id="COG3832">
    <property type="taxonomic scope" value="Bacteria"/>
</dbReference>
<dbReference type="STRING" id="391625.PPSIR1_23474"/>
<evidence type="ECO:0008006" key="3">
    <source>
        <dbReference type="Google" id="ProtNLM"/>
    </source>
</evidence>
<evidence type="ECO:0000313" key="1">
    <source>
        <dbReference type="EMBL" id="EDM78030.1"/>
    </source>
</evidence>
<dbReference type="RefSeq" id="WP_006972782.1">
    <property type="nucleotide sequence ID" value="NZ_ABCS01000036.1"/>
</dbReference>
<dbReference type="SUPFAM" id="SSF55961">
    <property type="entry name" value="Bet v1-like"/>
    <property type="match status" value="1"/>
</dbReference>
<dbReference type="OrthoDB" id="880456at2"/>
<dbReference type="CDD" id="cd08865">
    <property type="entry name" value="SRPBCC_10"/>
    <property type="match status" value="1"/>
</dbReference>
<comment type="caution">
    <text evidence="1">The sequence shown here is derived from an EMBL/GenBank/DDBJ whole genome shotgun (WGS) entry which is preliminary data.</text>
</comment>
<dbReference type="InterPro" id="IPR023393">
    <property type="entry name" value="START-like_dom_sf"/>
</dbReference>
<evidence type="ECO:0000313" key="2">
    <source>
        <dbReference type="Proteomes" id="UP000005801"/>
    </source>
</evidence>
<gene>
    <name evidence="1" type="ORF">PPSIR1_23474</name>
</gene>